<reference evidence="10 11" key="1">
    <citation type="submission" date="2018-04" db="EMBL/GenBank/DDBJ databases">
        <title>Novel Campyloabacter and Helicobacter Species and Strains.</title>
        <authorList>
            <person name="Mannion A.J."/>
            <person name="Shen Z."/>
            <person name="Fox J.G."/>
        </authorList>
    </citation>
    <scope>NUCLEOTIDE SEQUENCE [LARGE SCALE GENOMIC DNA]</scope>
    <source>
        <strain evidence="10 11">MIT 17-337</strain>
    </source>
</reference>
<evidence type="ECO:0000313" key="10">
    <source>
        <dbReference type="EMBL" id="RDU67169.1"/>
    </source>
</evidence>
<dbReference type="InterPro" id="IPR018236">
    <property type="entry name" value="SAICAR_synthetase_CS"/>
</dbReference>
<comment type="similarity">
    <text evidence="2 8">Belongs to the SAICAR synthetase family.</text>
</comment>
<dbReference type="UniPathway" id="UPA00074">
    <property type="reaction ID" value="UER00131"/>
</dbReference>
<dbReference type="FunFam" id="3.30.470.20:FF:000006">
    <property type="entry name" value="Phosphoribosylaminoimidazole-succinocarboxamide synthase"/>
    <property type="match status" value="1"/>
</dbReference>
<keyword evidence="5 8" id="KW-0658">Purine biosynthesis</keyword>
<evidence type="ECO:0000256" key="3">
    <source>
        <dbReference type="ARBA" id="ARBA00022598"/>
    </source>
</evidence>
<dbReference type="InterPro" id="IPR050089">
    <property type="entry name" value="SAICAR_synthetase"/>
</dbReference>
<organism evidence="10 11">
    <name type="scientific">Helicobacter didelphidarum</name>
    <dbReference type="NCBI Taxonomy" id="2040648"/>
    <lineage>
        <taxon>Bacteria</taxon>
        <taxon>Pseudomonadati</taxon>
        <taxon>Campylobacterota</taxon>
        <taxon>Epsilonproteobacteria</taxon>
        <taxon>Campylobacterales</taxon>
        <taxon>Helicobacteraceae</taxon>
        <taxon>Helicobacter</taxon>
    </lineage>
</organism>
<dbReference type="PANTHER" id="PTHR43599">
    <property type="entry name" value="MULTIFUNCTIONAL PROTEIN ADE2"/>
    <property type="match status" value="1"/>
</dbReference>
<dbReference type="InterPro" id="IPR033934">
    <property type="entry name" value="SAICAR_synt_PurC"/>
</dbReference>
<keyword evidence="6 8" id="KW-0067">ATP-binding</keyword>
<proteinExistence type="inferred from homology"/>
<dbReference type="Proteomes" id="UP000256379">
    <property type="component" value="Unassembled WGS sequence"/>
</dbReference>
<sequence length="241" mass="27546">MQSQNLLYEGKGKRLYKIDNTDTLLSVFKDDLTAFNAQKKSSEKGKGSLNCQISSQIFKILESKNIKTHFIQTLNDNTMLCKKVQIIPIEVVVRNIATGSLIKRLGIAESLIIKDTPLRQPLVEFYYKDDALGDPIITDSHCLMMNLITSEEIKILKTIALQVNEILQEYFDRAGLNLIDFKLEFGRDKDNTIILADEISPDSCRLWDKVTHKKMDKDIFRQNLGSVTSAYKEVLERLNNL</sequence>
<dbReference type="GO" id="GO:0006189">
    <property type="term" value="P:'de novo' IMP biosynthetic process"/>
    <property type="evidence" value="ECO:0007669"/>
    <property type="project" value="UniProtKB-UniRule"/>
</dbReference>
<dbReference type="GO" id="GO:0005524">
    <property type="term" value="F:ATP binding"/>
    <property type="evidence" value="ECO:0007669"/>
    <property type="project" value="UniProtKB-KW"/>
</dbReference>
<evidence type="ECO:0000256" key="7">
    <source>
        <dbReference type="ARBA" id="ARBA00048475"/>
    </source>
</evidence>
<dbReference type="PROSITE" id="PS01057">
    <property type="entry name" value="SAICAR_SYNTHETASE_1"/>
    <property type="match status" value="1"/>
</dbReference>
<dbReference type="InterPro" id="IPR028923">
    <property type="entry name" value="SAICAR_synt/ADE2_N"/>
</dbReference>
<comment type="pathway">
    <text evidence="1 8">Purine metabolism; IMP biosynthesis via de novo pathway; 5-amino-1-(5-phospho-D-ribosyl)imidazole-4-carboxamide from 5-amino-1-(5-phospho-D-ribosyl)imidazole-4-carboxylate: step 1/2.</text>
</comment>
<dbReference type="Pfam" id="PF01259">
    <property type="entry name" value="SAICAR_synt"/>
    <property type="match status" value="1"/>
</dbReference>
<dbReference type="EMBL" id="NXLQ01000002">
    <property type="protein sequence ID" value="RDU67169.1"/>
    <property type="molecule type" value="Genomic_DNA"/>
</dbReference>
<name>A0A3D8IPJ7_9HELI</name>
<comment type="catalytic activity">
    <reaction evidence="7 8">
        <text>5-amino-1-(5-phospho-D-ribosyl)imidazole-4-carboxylate + L-aspartate + ATP = (2S)-2-[5-amino-1-(5-phospho-beta-D-ribosyl)imidazole-4-carboxamido]succinate + ADP + phosphate + 2 H(+)</text>
        <dbReference type="Rhea" id="RHEA:22628"/>
        <dbReference type="ChEBI" id="CHEBI:15378"/>
        <dbReference type="ChEBI" id="CHEBI:29991"/>
        <dbReference type="ChEBI" id="CHEBI:30616"/>
        <dbReference type="ChEBI" id="CHEBI:43474"/>
        <dbReference type="ChEBI" id="CHEBI:58443"/>
        <dbReference type="ChEBI" id="CHEBI:77657"/>
        <dbReference type="ChEBI" id="CHEBI:456216"/>
        <dbReference type="EC" id="6.3.2.6"/>
    </reaction>
</comment>
<dbReference type="GO" id="GO:0009236">
    <property type="term" value="P:cobalamin biosynthetic process"/>
    <property type="evidence" value="ECO:0007669"/>
    <property type="project" value="InterPro"/>
</dbReference>
<gene>
    <name evidence="8" type="primary">purC</name>
    <name evidence="10" type="ORF">CQA53_02310</name>
</gene>
<comment type="caution">
    <text evidence="10">The sequence shown here is derived from an EMBL/GenBank/DDBJ whole genome shotgun (WGS) entry which is preliminary data.</text>
</comment>
<dbReference type="Gene3D" id="3.30.200.20">
    <property type="entry name" value="Phosphorylase Kinase, domain 1"/>
    <property type="match status" value="1"/>
</dbReference>
<protein>
    <recommendedName>
        <fullName evidence="8">Phosphoribosylaminoimidazole-succinocarboxamide synthase</fullName>
        <ecNumber evidence="8">6.3.2.6</ecNumber>
    </recommendedName>
    <alternativeName>
        <fullName evidence="8">SAICAR synthetase</fullName>
    </alternativeName>
</protein>
<dbReference type="AlphaFoldDB" id="A0A3D8IPJ7"/>
<evidence type="ECO:0000256" key="5">
    <source>
        <dbReference type="ARBA" id="ARBA00022755"/>
    </source>
</evidence>
<dbReference type="GO" id="GO:0004639">
    <property type="term" value="F:phosphoribosylaminoimidazolesuccinocarboxamide synthase activity"/>
    <property type="evidence" value="ECO:0007669"/>
    <property type="project" value="UniProtKB-UniRule"/>
</dbReference>
<dbReference type="HAMAP" id="MF_00137">
    <property type="entry name" value="SAICAR_synth"/>
    <property type="match status" value="1"/>
</dbReference>
<dbReference type="PROSITE" id="PS01058">
    <property type="entry name" value="SAICAR_SYNTHETASE_2"/>
    <property type="match status" value="1"/>
</dbReference>
<keyword evidence="3 8" id="KW-0436">Ligase</keyword>
<evidence type="ECO:0000256" key="1">
    <source>
        <dbReference type="ARBA" id="ARBA00004672"/>
    </source>
</evidence>
<dbReference type="OrthoDB" id="9801549at2"/>
<dbReference type="Gene3D" id="3.30.470.20">
    <property type="entry name" value="ATP-grasp fold, B domain"/>
    <property type="match status" value="1"/>
</dbReference>
<dbReference type="NCBIfam" id="TIGR00081">
    <property type="entry name" value="purC"/>
    <property type="match status" value="1"/>
</dbReference>
<evidence type="ECO:0000256" key="6">
    <source>
        <dbReference type="ARBA" id="ARBA00022840"/>
    </source>
</evidence>
<keyword evidence="11" id="KW-1185">Reference proteome</keyword>
<evidence type="ECO:0000256" key="8">
    <source>
        <dbReference type="HAMAP-Rule" id="MF_00137"/>
    </source>
</evidence>
<dbReference type="PANTHER" id="PTHR43599:SF3">
    <property type="entry name" value="SI:DKEY-6E2.2"/>
    <property type="match status" value="1"/>
</dbReference>
<evidence type="ECO:0000259" key="9">
    <source>
        <dbReference type="Pfam" id="PF01259"/>
    </source>
</evidence>
<evidence type="ECO:0000256" key="4">
    <source>
        <dbReference type="ARBA" id="ARBA00022741"/>
    </source>
</evidence>
<feature type="domain" description="SAICAR synthetase/ADE2 N-terminal" evidence="9">
    <location>
        <begin position="6"/>
        <end position="237"/>
    </location>
</feature>
<dbReference type="InterPro" id="IPR001636">
    <property type="entry name" value="SAICAR_synth"/>
</dbReference>
<accession>A0A3D8IPJ7</accession>
<keyword evidence="4 8" id="KW-0547">Nucleotide-binding</keyword>
<dbReference type="SUPFAM" id="SSF56104">
    <property type="entry name" value="SAICAR synthase-like"/>
    <property type="match status" value="1"/>
</dbReference>
<evidence type="ECO:0000313" key="11">
    <source>
        <dbReference type="Proteomes" id="UP000256379"/>
    </source>
</evidence>
<evidence type="ECO:0000256" key="2">
    <source>
        <dbReference type="ARBA" id="ARBA00010190"/>
    </source>
</evidence>
<dbReference type="CDD" id="cd01415">
    <property type="entry name" value="SAICAR_synt_PurC"/>
    <property type="match status" value="1"/>
</dbReference>
<dbReference type="EC" id="6.3.2.6" evidence="8"/>